<evidence type="ECO:0000313" key="2">
    <source>
        <dbReference type="Proteomes" id="UP001642483"/>
    </source>
</evidence>
<evidence type="ECO:0008006" key="3">
    <source>
        <dbReference type="Google" id="ProtNLM"/>
    </source>
</evidence>
<reference evidence="1 2" key="1">
    <citation type="submission" date="2024-02" db="EMBL/GenBank/DDBJ databases">
        <authorList>
            <person name="Daric V."/>
            <person name="Darras S."/>
        </authorList>
    </citation>
    <scope>NUCLEOTIDE SEQUENCE [LARGE SCALE GENOMIC DNA]</scope>
</reference>
<dbReference type="Proteomes" id="UP001642483">
    <property type="component" value="Unassembled WGS sequence"/>
</dbReference>
<protein>
    <recommendedName>
        <fullName evidence="3">PPPDE domain-containing protein</fullName>
    </recommendedName>
</protein>
<organism evidence="1 2">
    <name type="scientific">Clavelina lepadiformis</name>
    <name type="common">Light-bulb sea squirt</name>
    <name type="synonym">Ascidia lepadiformis</name>
    <dbReference type="NCBI Taxonomy" id="159417"/>
    <lineage>
        <taxon>Eukaryota</taxon>
        <taxon>Metazoa</taxon>
        <taxon>Chordata</taxon>
        <taxon>Tunicata</taxon>
        <taxon>Ascidiacea</taxon>
        <taxon>Aplousobranchia</taxon>
        <taxon>Clavelinidae</taxon>
        <taxon>Clavelina</taxon>
    </lineage>
</organism>
<accession>A0ABP0H5C8</accession>
<proteinExistence type="predicted"/>
<dbReference type="EMBL" id="CAWYQH010000174">
    <property type="protein sequence ID" value="CAK8698174.1"/>
    <property type="molecule type" value="Genomic_DNA"/>
</dbReference>
<sequence>MEFAWSVNNDIMEHTDLVLYFNQMAVLAIGYGANLQTGLKSIPFYCSVGSVSLFGKIPGCESLAESAADFLSKLPLNPQIGIGLFNSKNLTIKGKLLKMSIAAPEEKQRARHLIEIILSVDLGDYQLLHNNCRDYVITVAKILKEEPEFTGESWFQFENDMQSLRSVDNVKFEGGIREAPEMFKQLLKSKKSEDQDEEKN</sequence>
<evidence type="ECO:0000313" key="1">
    <source>
        <dbReference type="EMBL" id="CAK8698174.1"/>
    </source>
</evidence>
<comment type="caution">
    <text evidence="1">The sequence shown here is derived from an EMBL/GenBank/DDBJ whole genome shotgun (WGS) entry which is preliminary data.</text>
</comment>
<gene>
    <name evidence="1" type="ORF">CVLEPA_LOCUS31640</name>
</gene>
<name>A0ABP0H5C8_CLALP</name>
<keyword evidence="2" id="KW-1185">Reference proteome</keyword>